<evidence type="ECO:0000313" key="1">
    <source>
        <dbReference type="EMBL" id="QUS56551.1"/>
    </source>
</evidence>
<dbReference type="Pfam" id="PF12525">
    <property type="entry name" value="DUF3726"/>
    <property type="match status" value="1"/>
</dbReference>
<dbReference type="Proteomes" id="UP000680706">
    <property type="component" value="Chromosome"/>
</dbReference>
<evidence type="ECO:0000313" key="2">
    <source>
        <dbReference type="Proteomes" id="UP000680706"/>
    </source>
</evidence>
<sequence length="217" mass="22991">MSYSLNEIEAMCKRASRGAGLPWGLCEEAAKGTRWLASFGFPGPDLLVSLLELNDRLPAVDLSPVALQGIWRAPAGRLSPLIAGAAMSDCAIKMELDNIITMLEVDYPLLVVPFASGAALRLGQPVAVEWEGTRMVTNGKELCVQGNSEAILSSHAKRVECSAPAQMLSQSKPIHRAVVGDACWVRLGAFAQRTFAPATEASRLRGAGAGASLTDND</sequence>
<protein>
    <submittedName>
        <fullName evidence="1">DUF3726 domain-containing protein</fullName>
    </submittedName>
</protein>
<name>A0ABX8AS80_9HYPH</name>
<accession>A0ABX8AS80</accession>
<gene>
    <name evidence="1" type="ORF">KGB56_03690</name>
</gene>
<dbReference type="EMBL" id="CP074126">
    <property type="protein sequence ID" value="QUS56551.1"/>
    <property type="molecule type" value="Genomic_DNA"/>
</dbReference>
<dbReference type="RefSeq" id="WP_075699654.1">
    <property type="nucleotide sequence ID" value="NZ_CP074126.1"/>
</dbReference>
<keyword evidence="2" id="KW-1185">Reference proteome</keyword>
<dbReference type="InterPro" id="IPR022201">
    <property type="entry name" value="DUF3726"/>
</dbReference>
<proteinExistence type="predicted"/>
<organism evidence="1 2">
    <name type="scientific">Pseudovibrio brasiliensis</name>
    <dbReference type="NCBI Taxonomy" id="1898042"/>
    <lineage>
        <taxon>Bacteria</taxon>
        <taxon>Pseudomonadati</taxon>
        <taxon>Pseudomonadota</taxon>
        <taxon>Alphaproteobacteria</taxon>
        <taxon>Hyphomicrobiales</taxon>
        <taxon>Stappiaceae</taxon>
        <taxon>Pseudovibrio</taxon>
    </lineage>
</organism>
<reference evidence="1 2" key="1">
    <citation type="journal article" date="2021" name="Angew. Chem. Int. Ed. Engl.">
        <title>A novel family of nonribosomal peptides modulate collective behavior in Pseudovibrio bacteria isolated from marine sponges.</title>
        <authorList>
            <person name="Ioca L.P."/>
            <person name="Dai Y."/>
            <person name="Kunakom S."/>
            <person name="Diaz-Espinosa J."/>
            <person name="Krunic A."/>
            <person name="Crnkovic C.M."/>
            <person name="Orjala J."/>
            <person name="Sanchez L.M."/>
            <person name="Ferreira A.G."/>
            <person name="Berlinck R.G.S."/>
            <person name="Eustaquio A.S."/>
        </authorList>
    </citation>
    <scope>NUCLEOTIDE SEQUENCE [LARGE SCALE GENOMIC DNA]</scope>
    <source>
        <strain evidence="1 2">Ab134</strain>
    </source>
</reference>